<dbReference type="InterPro" id="IPR004038">
    <property type="entry name" value="Ribosomal_eL8/eL30/eS12/Gad45"/>
</dbReference>
<evidence type="ECO:0000256" key="2">
    <source>
        <dbReference type="ARBA" id="ARBA00007337"/>
    </source>
</evidence>
<dbReference type="PRINTS" id="PR00883">
    <property type="entry name" value="NUCLEARHMG"/>
</dbReference>
<evidence type="ECO:0000259" key="8">
    <source>
        <dbReference type="Pfam" id="PF01248"/>
    </source>
</evidence>
<evidence type="ECO:0000256" key="1">
    <source>
        <dbReference type="ARBA" id="ARBA00004604"/>
    </source>
</evidence>
<dbReference type="PRINTS" id="PR00881">
    <property type="entry name" value="L7ARS6FAMILY"/>
</dbReference>
<reference evidence="9 10" key="1">
    <citation type="journal article" date="2024" name="Nat. Commun.">
        <title>Phylogenomics reveals the evolutionary origins of lichenization in chlorophyte algae.</title>
        <authorList>
            <person name="Puginier C."/>
            <person name="Libourel C."/>
            <person name="Otte J."/>
            <person name="Skaloud P."/>
            <person name="Haon M."/>
            <person name="Grisel S."/>
            <person name="Petersen M."/>
            <person name="Berrin J.G."/>
            <person name="Delaux P.M."/>
            <person name="Dal Grande F."/>
            <person name="Keller J."/>
        </authorList>
    </citation>
    <scope>NUCLEOTIDE SEQUENCE [LARGE SCALE GENOMIC DNA]</scope>
    <source>
        <strain evidence="9 10">SAG 2036</strain>
    </source>
</reference>
<keyword evidence="5 6" id="KW-0687">Ribonucleoprotein</keyword>
<comment type="similarity">
    <text evidence="2 6">Belongs to the eukaryotic ribosomal protein eL8 family.</text>
</comment>
<dbReference type="Gene3D" id="3.30.1330.30">
    <property type="match status" value="1"/>
</dbReference>
<dbReference type="SUPFAM" id="SSF55315">
    <property type="entry name" value="L30e-like"/>
    <property type="match status" value="1"/>
</dbReference>
<comment type="caution">
    <text evidence="9">The sequence shown here is derived from an EMBL/GenBank/DDBJ whole genome shotgun (WGS) entry which is preliminary data.</text>
</comment>
<protein>
    <recommendedName>
        <fullName evidence="6">H/ACA ribonucleoprotein complex subunit 2</fullName>
    </recommendedName>
    <alternativeName>
        <fullName evidence="6">Nucleolar protein family A member 2</fullName>
    </alternativeName>
</protein>
<evidence type="ECO:0000256" key="5">
    <source>
        <dbReference type="ARBA" id="ARBA00023274"/>
    </source>
</evidence>
<dbReference type="InterPro" id="IPR018492">
    <property type="entry name" value="Ribosomal_eL8/Nhp2"/>
</dbReference>
<dbReference type="Pfam" id="PF01248">
    <property type="entry name" value="Ribosomal_L7Ae"/>
    <property type="match status" value="1"/>
</dbReference>
<feature type="region of interest" description="Disordered" evidence="7">
    <location>
        <begin position="1"/>
        <end position="35"/>
    </location>
</feature>
<dbReference type="GO" id="GO:0031429">
    <property type="term" value="C:box H/ACA snoRNP complex"/>
    <property type="evidence" value="ECO:0007669"/>
    <property type="project" value="UniProtKB-UniRule"/>
</dbReference>
<feature type="compositionally biased region" description="Low complexity" evidence="7">
    <location>
        <begin position="20"/>
        <end position="33"/>
    </location>
</feature>
<evidence type="ECO:0000313" key="10">
    <source>
        <dbReference type="Proteomes" id="UP001465755"/>
    </source>
</evidence>
<dbReference type="InterPro" id="IPR029064">
    <property type="entry name" value="Ribosomal_eL30-like_sf"/>
</dbReference>
<name>A0AAW1PHS5_9CHLO</name>
<dbReference type="Proteomes" id="UP001465755">
    <property type="component" value="Unassembled WGS sequence"/>
</dbReference>
<dbReference type="InterPro" id="IPR002415">
    <property type="entry name" value="H/ACA_rnp_Nhp2-like"/>
</dbReference>
<keyword evidence="10" id="KW-1185">Reference proteome</keyword>
<dbReference type="GO" id="GO:0031120">
    <property type="term" value="P:snRNA pseudouridine synthesis"/>
    <property type="evidence" value="ECO:0007669"/>
    <property type="project" value="UniProtKB-UniRule"/>
</dbReference>
<organism evidence="9 10">
    <name type="scientific">Symbiochloris irregularis</name>
    <dbReference type="NCBI Taxonomy" id="706552"/>
    <lineage>
        <taxon>Eukaryota</taxon>
        <taxon>Viridiplantae</taxon>
        <taxon>Chlorophyta</taxon>
        <taxon>core chlorophytes</taxon>
        <taxon>Trebouxiophyceae</taxon>
        <taxon>Trebouxiales</taxon>
        <taxon>Trebouxiaceae</taxon>
        <taxon>Symbiochloris</taxon>
    </lineage>
</organism>
<dbReference type="InterPro" id="IPR004037">
    <property type="entry name" value="Ribosomal_eL8-like_CS"/>
</dbReference>
<evidence type="ECO:0000256" key="4">
    <source>
        <dbReference type="ARBA" id="ARBA00023242"/>
    </source>
</evidence>
<comment type="function">
    <text evidence="6">Required for ribosome biogenesis. Part of a complex which catalyzes pseudouridylation of rRNA. This involves the isomerization of uridine such that the ribose is subsequently attached to C5, instead of the normal N1. Pseudouridine ('psi') residues may serve to stabilize the conformation of rRNAs.</text>
</comment>
<comment type="function">
    <text evidence="6">Common component of the spliceosome and rRNA processing machinery.</text>
</comment>
<dbReference type="AlphaFoldDB" id="A0AAW1PHS5"/>
<evidence type="ECO:0000256" key="3">
    <source>
        <dbReference type="ARBA" id="ARBA00022884"/>
    </source>
</evidence>
<dbReference type="InterPro" id="IPR050257">
    <property type="entry name" value="eL8/uL1-like"/>
</dbReference>
<accession>A0AAW1PHS5</accession>
<evidence type="ECO:0000256" key="7">
    <source>
        <dbReference type="SAM" id="MobiDB-lite"/>
    </source>
</evidence>
<dbReference type="GO" id="GO:0003723">
    <property type="term" value="F:RNA binding"/>
    <property type="evidence" value="ECO:0007669"/>
    <property type="project" value="UniProtKB-UniRule"/>
</dbReference>
<evidence type="ECO:0000313" key="9">
    <source>
        <dbReference type="EMBL" id="KAK9809335.1"/>
    </source>
</evidence>
<gene>
    <name evidence="9" type="ORF">WJX73_006364</name>
</gene>
<evidence type="ECO:0000256" key="6">
    <source>
        <dbReference type="RuleBase" id="RU366039"/>
    </source>
</evidence>
<keyword evidence="3 6" id="KW-0694">RNA-binding</keyword>
<proteinExistence type="inferred from homology"/>
<sequence>MTKVDGEKKRKKAKTEQAEEPAASPAKSASEQPRVQVLAPIAKPLAEEKLRKKVLKLAKKATKRKLTKRGVKEVVKSLRKQPNGVCVIAGDISPIDVITHIPVFCEDRDVPYIFVPSKEELGAAGLTKRPTSCMLLLPLATKAADDEAKEYSESYEDVKKLVKDLQPIY</sequence>
<dbReference type="EMBL" id="JALJOQ010000021">
    <property type="protein sequence ID" value="KAK9809335.1"/>
    <property type="molecule type" value="Genomic_DNA"/>
</dbReference>
<dbReference type="PANTHER" id="PTHR23105">
    <property type="entry name" value="RIBOSOMAL PROTEIN L7AE FAMILY MEMBER"/>
    <property type="match status" value="1"/>
</dbReference>
<comment type="subcellular location">
    <subcellularLocation>
        <location evidence="1 6">Nucleus</location>
        <location evidence="1 6">Nucleolus</location>
    </subcellularLocation>
</comment>
<dbReference type="GO" id="GO:0000398">
    <property type="term" value="P:mRNA splicing, via spliceosome"/>
    <property type="evidence" value="ECO:0007669"/>
    <property type="project" value="UniProtKB-UniRule"/>
</dbReference>
<dbReference type="GO" id="GO:0042254">
    <property type="term" value="P:ribosome biogenesis"/>
    <property type="evidence" value="ECO:0007669"/>
    <property type="project" value="InterPro"/>
</dbReference>
<keyword evidence="4 6" id="KW-0539">Nucleus</keyword>
<feature type="domain" description="Ribosomal protein eL8/eL30/eS12/Gadd45" evidence="8">
    <location>
        <begin position="53"/>
        <end position="135"/>
    </location>
</feature>
<dbReference type="PROSITE" id="PS01082">
    <property type="entry name" value="RIBOSOMAL_L7AE"/>
    <property type="match status" value="1"/>
</dbReference>